<keyword evidence="3 5" id="KW-0067">ATP-binding</keyword>
<dbReference type="PROSITE" id="PS50893">
    <property type="entry name" value="ABC_TRANSPORTER_2"/>
    <property type="match status" value="1"/>
</dbReference>
<dbReference type="GO" id="GO:0005524">
    <property type="term" value="F:ATP binding"/>
    <property type="evidence" value="ECO:0007669"/>
    <property type="project" value="UniProtKB-KW"/>
</dbReference>
<keyword evidence="1" id="KW-0813">Transport</keyword>
<protein>
    <submittedName>
        <fullName evidence="5">ABC-2 type transport system ATP-binding protein</fullName>
    </submittedName>
</protein>
<name>A0ABS4MFA3_9LACO</name>
<evidence type="ECO:0000259" key="4">
    <source>
        <dbReference type="PROSITE" id="PS50893"/>
    </source>
</evidence>
<dbReference type="Gene3D" id="3.40.50.300">
    <property type="entry name" value="P-loop containing nucleotide triphosphate hydrolases"/>
    <property type="match status" value="1"/>
</dbReference>
<reference evidence="5 6" key="1">
    <citation type="submission" date="2021-03" db="EMBL/GenBank/DDBJ databases">
        <title>Genomic Encyclopedia of Type Strains, Phase IV (KMG-IV): sequencing the most valuable type-strain genomes for metagenomic binning, comparative biology and taxonomic classification.</title>
        <authorList>
            <person name="Goeker M."/>
        </authorList>
    </citation>
    <scope>NUCLEOTIDE SEQUENCE [LARGE SCALE GENOMIC DNA]</scope>
    <source>
        <strain evidence="5 6">DSM 101872</strain>
    </source>
</reference>
<dbReference type="EMBL" id="JAGGLU010000008">
    <property type="protein sequence ID" value="MBP2058361.1"/>
    <property type="molecule type" value="Genomic_DNA"/>
</dbReference>
<dbReference type="Proteomes" id="UP001519292">
    <property type="component" value="Unassembled WGS sequence"/>
</dbReference>
<dbReference type="InterPro" id="IPR017871">
    <property type="entry name" value="ABC_transporter-like_CS"/>
</dbReference>
<dbReference type="Pfam" id="PF00005">
    <property type="entry name" value="ABC_tran"/>
    <property type="match status" value="1"/>
</dbReference>
<evidence type="ECO:0000313" key="5">
    <source>
        <dbReference type="EMBL" id="MBP2058361.1"/>
    </source>
</evidence>
<comment type="caution">
    <text evidence="5">The sequence shown here is derived from an EMBL/GenBank/DDBJ whole genome shotgun (WGS) entry which is preliminary data.</text>
</comment>
<dbReference type="PANTHER" id="PTHR42939:SF1">
    <property type="entry name" value="ABC TRANSPORTER ATP-BINDING PROTEIN ALBC-RELATED"/>
    <property type="match status" value="1"/>
</dbReference>
<proteinExistence type="predicted"/>
<accession>A0ABS4MFA3</accession>
<dbReference type="InterPro" id="IPR027417">
    <property type="entry name" value="P-loop_NTPase"/>
</dbReference>
<evidence type="ECO:0000256" key="3">
    <source>
        <dbReference type="ARBA" id="ARBA00022840"/>
    </source>
</evidence>
<evidence type="ECO:0000256" key="2">
    <source>
        <dbReference type="ARBA" id="ARBA00022741"/>
    </source>
</evidence>
<dbReference type="SMART" id="SM00382">
    <property type="entry name" value="AAA"/>
    <property type="match status" value="1"/>
</dbReference>
<dbReference type="InterPro" id="IPR051782">
    <property type="entry name" value="ABC_Transporter_VariousFunc"/>
</dbReference>
<dbReference type="PROSITE" id="PS00211">
    <property type="entry name" value="ABC_TRANSPORTER_1"/>
    <property type="match status" value="1"/>
</dbReference>
<sequence length="211" mass="23575">MAYIELKNVSKQAKNDYILNDISLEIEKGQIVGFVGENGSGKTMLFRAILGFIKTSGEIKIDDQVVRLNSEMPVNVGTIIETPGFINSYTGLKNLEYLAAIKNLVNKDQIIAAMKDFGMDKYKDTKVKKYSLGMRQKLAIIQSYMEGQDLLVLDEPTNGLDDEAVEIFKQKMKSLSSQGKTILIASHDKDVINDLADKIYRVKLGKVSLMK</sequence>
<evidence type="ECO:0000256" key="1">
    <source>
        <dbReference type="ARBA" id="ARBA00022448"/>
    </source>
</evidence>
<keyword evidence="6" id="KW-1185">Reference proteome</keyword>
<dbReference type="PANTHER" id="PTHR42939">
    <property type="entry name" value="ABC TRANSPORTER ATP-BINDING PROTEIN ALBC-RELATED"/>
    <property type="match status" value="1"/>
</dbReference>
<dbReference type="CDD" id="cd03230">
    <property type="entry name" value="ABC_DR_subfamily_A"/>
    <property type="match status" value="1"/>
</dbReference>
<keyword evidence="2" id="KW-0547">Nucleotide-binding</keyword>
<evidence type="ECO:0000313" key="6">
    <source>
        <dbReference type="Proteomes" id="UP001519292"/>
    </source>
</evidence>
<feature type="domain" description="ABC transporter" evidence="4">
    <location>
        <begin position="4"/>
        <end position="210"/>
    </location>
</feature>
<dbReference type="InterPro" id="IPR003593">
    <property type="entry name" value="AAA+_ATPase"/>
</dbReference>
<organism evidence="5 6">
    <name type="scientific">Lactobacillus colini</name>
    <dbReference type="NCBI Taxonomy" id="1819254"/>
    <lineage>
        <taxon>Bacteria</taxon>
        <taxon>Bacillati</taxon>
        <taxon>Bacillota</taxon>
        <taxon>Bacilli</taxon>
        <taxon>Lactobacillales</taxon>
        <taxon>Lactobacillaceae</taxon>
        <taxon>Lactobacillus</taxon>
    </lineage>
</organism>
<gene>
    <name evidence="5" type="ORF">J2Z60_001540</name>
</gene>
<dbReference type="SUPFAM" id="SSF52540">
    <property type="entry name" value="P-loop containing nucleoside triphosphate hydrolases"/>
    <property type="match status" value="1"/>
</dbReference>
<dbReference type="InterPro" id="IPR003439">
    <property type="entry name" value="ABC_transporter-like_ATP-bd"/>
</dbReference>
<dbReference type="RefSeq" id="WP_209687098.1">
    <property type="nucleotide sequence ID" value="NZ_JAGGLU010000008.1"/>
</dbReference>